<dbReference type="Proteomes" id="UP001142489">
    <property type="component" value="Unassembled WGS sequence"/>
</dbReference>
<dbReference type="AlphaFoldDB" id="A0A9Q0XPM9"/>
<name>A0A9Q0XPM9_9SAUR</name>
<protein>
    <submittedName>
        <fullName evidence="2">Uncharacterized protein</fullName>
    </submittedName>
</protein>
<evidence type="ECO:0000313" key="2">
    <source>
        <dbReference type="EMBL" id="KAJ7322733.1"/>
    </source>
</evidence>
<gene>
    <name evidence="2" type="ORF">JRQ81_019020</name>
</gene>
<feature type="region of interest" description="Disordered" evidence="1">
    <location>
        <begin position="105"/>
        <end position="185"/>
    </location>
</feature>
<dbReference type="EMBL" id="JAPFRF010000009">
    <property type="protein sequence ID" value="KAJ7322733.1"/>
    <property type="molecule type" value="Genomic_DNA"/>
</dbReference>
<reference evidence="2" key="1">
    <citation type="journal article" date="2023" name="DNA Res.">
        <title>Chromosome-level genome assembly of Phrynocephalus forsythii using third-generation DNA sequencing and Hi-C analysis.</title>
        <authorList>
            <person name="Qi Y."/>
            <person name="Zhao W."/>
            <person name="Zhao Y."/>
            <person name="Niu C."/>
            <person name="Cao S."/>
            <person name="Zhang Y."/>
        </authorList>
    </citation>
    <scope>NUCLEOTIDE SEQUENCE</scope>
    <source>
        <tissue evidence="2">Muscle</tissue>
    </source>
</reference>
<evidence type="ECO:0000313" key="3">
    <source>
        <dbReference type="Proteomes" id="UP001142489"/>
    </source>
</evidence>
<sequence length="267" mass="27518">MVAAASRTGPSQWWRVAGRGETGAAAAMGSGLQNTATAVAASRTNGGERRASGEAAAAAAMGGGLQSTATAVAAASRISDGEWRAGGEAVVAAATGSGPQITATVAAASRSGPQQRWGPADLREAEAVATSPQGKPADEPQEGRSGDSGPQGKPAGREKATGPQNRRHPPTNPLTGRKRKFDKLSNARPKVGFTTMKRSAGLKGRDGGVESLAWPNYEPIIPITITEVTNAADNLKNIKTPGLNDLPANFWKLQELQDTEITWLTEC</sequence>
<organism evidence="2 3">
    <name type="scientific">Phrynocephalus forsythii</name>
    <dbReference type="NCBI Taxonomy" id="171643"/>
    <lineage>
        <taxon>Eukaryota</taxon>
        <taxon>Metazoa</taxon>
        <taxon>Chordata</taxon>
        <taxon>Craniata</taxon>
        <taxon>Vertebrata</taxon>
        <taxon>Euteleostomi</taxon>
        <taxon>Lepidosauria</taxon>
        <taxon>Squamata</taxon>
        <taxon>Bifurcata</taxon>
        <taxon>Unidentata</taxon>
        <taxon>Episquamata</taxon>
        <taxon>Toxicofera</taxon>
        <taxon>Iguania</taxon>
        <taxon>Acrodonta</taxon>
        <taxon>Agamidae</taxon>
        <taxon>Agaminae</taxon>
        <taxon>Phrynocephalus</taxon>
    </lineage>
</organism>
<comment type="caution">
    <text evidence="2">The sequence shown here is derived from an EMBL/GenBank/DDBJ whole genome shotgun (WGS) entry which is preliminary data.</text>
</comment>
<feature type="compositionally biased region" description="Basic and acidic residues" evidence="1">
    <location>
        <begin position="136"/>
        <end position="145"/>
    </location>
</feature>
<proteinExistence type="predicted"/>
<keyword evidence="3" id="KW-1185">Reference proteome</keyword>
<evidence type="ECO:0000256" key="1">
    <source>
        <dbReference type="SAM" id="MobiDB-lite"/>
    </source>
</evidence>
<accession>A0A9Q0XPM9</accession>